<accession>R9NXQ0</accession>
<dbReference type="RefSeq" id="XP_012187100.1">
    <property type="nucleotide sequence ID" value="XM_012331710.1"/>
</dbReference>
<dbReference type="Proteomes" id="UP000014071">
    <property type="component" value="Unassembled WGS sequence"/>
</dbReference>
<gene>
    <name evidence="2" type="ORF">PHSY_001078</name>
</gene>
<evidence type="ECO:0000313" key="2">
    <source>
        <dbReference type="EMBL" id="GAC93513.1"/>
    </source>
</evidence>
<dbReference type="HOGENOM" id="CLU_1836010_0_0_1"/>
<protein>
    <submittedName>
        <fullName evidence="2">Uncharacterized protein</fullName>
    </submittedName>
</protein>
<name>R9NXQ0_PSEHS</name>
<keyword evidence="3" id="KW-1185">Reference proteome</keyword>
<organism evidence="2 3">
    <name type="scientific">Pseudozyma hubeiensis (strain SY62)</name>
    <name type="common">Yeast</name>
    <dbReference type="NCBI Taxonomy" id="1305764"/>
    <lineage>
        <taxon>Eukaryota</taxon>
        <taxon>Fungi</taxon>
        <taxon>Dikarya</taxon>
        <taxon>Basidiomycota</taxon>
        <taxon>Ustilaginomycotina</taxon>
        <taxon>Ustilaginomycetes</taxon>
        <taxon>Ustilaginales</taxon>
        <taxon>Ustilaginaceae</taxon>
        <taxon>Pseudozyma</taxon>
    </lineage>
</organism>
<evidence type="ECO:0000256" key="1">
    <source>
        <dbReference type="SAM" id="MobiDB-lite"/>
    </source>
</evidence>
<evidence type="ECO:0000313" key="3">
    <source>
        <dbReference type="Proteomes" id="UP000014071"/>
    </source>
</evidence>
<proteinExistence type="predicted"/>
<reference evidence="3" key="1">
    <citation type="journal article" date="2013" name="Genome Announc.">
        <title>Draft genome sequence of the basidiomycetous yeast-like fungus Pseudozyma hubeiensis SY62, which produces an abundant amount of the biosurfactant mannosylerythritol lipids.</title>
        <authorList>
            <person name="Konishi M."/>
            <person name="Hatada Y."/>
            <person name="Horiuchi J."/>
        </authorList>
    </citation>
    <scope>NUCLEOTIDE SEQUENCE [LARGE SCALE GENOMIC DNA]</scope>
    <source>
        <strain evidence="3">SY62</strain>
    </source>
</reference>
<sequence>MYCVRRNGDTRDPKLLYKTHRRSSFMLPACQQEPFMPNRRQADIDVRLLVESRRQVRTGGTTSVTFHAVFALNLLVDVGVFQSQRMTRQREPQSRSGLLQSRTKETRRQVIPGAQLPPMTSQQPSGSADSHVTSSTDDRQ</sequence>
<dbReference type="AlphaFoldDB" id="R9NXQ0"/>
<dbReference type="OrthoDB" id="10564819at2759"/>
<dbReference type="GeneID" id="24106379"/>
<feature type="compositionally biased region" description="Polar residues" evidence="1">
    <location>
        <begin position="118"/>
        <end position="140"/>
    </location>
</feature>
<feature type="region of interest" description="Disordered" evidence="1">
    <location>
        <begin position="85"/>
        <end position="140"/>
    </location>
</feature>
<dbReference type="EMBL" id="DF238776">
    <property type="protein sequence ID" value="GAC93513.1"/>
    <property type="molecule type" value="Genomic_DNA"/>
</dbReference>